<dbReference type="SUPFAM" id="SSF81606">
    <property type="entry name" value="PP2C-like"/>
    <property type="match status" value="1"/>
</dbReference>
<evidence type="ECO:0000256" key="1">
    <source>
        <dbReference type="ARBA" id="ARBA00022801"/>
    </source>
</evidence>
<dbReference type="Gene3D" id="3.30.450.20">
    <property type="entry name" value="PAS domain"/>
    <property type="match status" value="1"/>
</dbReference>
<dbReference type="SMART" id="SM00091">
    <property type="entry name" value="PAS"/>
    <property type="match status" value="1"/>
</dbReference>
<keyword evidence="4" id="KW-1185">Reference proteome</keyword>
<dbReference type="RefSeq" id="WP_012057010.1">
    <property type="nucleotide sequence ID" value="NZ_CP007389.1"/>
</dbReference>
<evidence type="ECO:0000259" key="2">
    <source>
        <dbReference type="PROSITE" id="PS50112"/>
    </source>
</evidence>
<feature type="domain" description="PAS" evidence="2">
    <location>
        <begin position="8"/>
        <end position="52"/>
    </location>
</feature>
<dbReference type="InterPro" id="IPR000014">
    <property type="entry name" value="PAS"/>
</dbReference>
<reference evidence="3 4" key="1">
    <citation type="submission" date="2014-02" db="EMBL/GenBank/DDBJ databases">
        <title>Diversity of Thermotogales isolates from hydrothermal vents.</title>
        <authorList>
            <person name="Haverkamp T.H.A."/>
            <person name="Lossouarn J."/>
            <person name="Geslin C."/>
            <person name="Nesbo C.L."/>
        </authorList>
    </citation>
    <scope>NUCLEOTIDE SEQUENCE [LARGE SCALE GENOMIC DNA]</scope>
    <source>
        <strain evidence="3 4">431</strain>
    </source>
</reference>
<dbReference type="NCBIfam" id="TIGR00229">
    <property type="entry name" value="sensory_box"/>
    <property type="match status" value="1"/>
</dbReference>
<dbReference type="InterPro" id="IPR036457">
    <property type="entry name" value="PPM-type-like_dom_sf"/>
</dbReference>
<accession>A0ABN4V265</accession>
<dbReference type="InterPro" id="IPR035965">
    <property type="entry name" value="PAS-like_dom_sf"/>
</dbReference>
<dbReference type="PANTHER" id="PTHR43156">
    <property type="entry name" value="STAGE II SPORULATION PROTEIN E-RELATED"/>
    <property type="match status" value="1"/>
</dbReference>
<dbReference type="PROSITE" id="PS50112">
    <property type="entry name" value="PAS"/>
    <property type="match status" value="1"/>
</dbReference>
<gene>
    <name evidence="3" type="ORF">BW47_04250</name>
</gene>
<evidence type="ECO:0000313" key="3">
    <source>
        <dbReference type="EMBL" id="APT73787.1"/>
    </source>
</evidence>
<dbReference type="EMBL" id="CP007389">
    <property type="protein sequence ID" value="APT73787.1"/>
    <property type="molecule type" value="Genomic_DNA"/>
</dbReference>
<proteinExistence type="predicted"/>
<name>A0ABN4V265_9BACT</name>
<evidence type="ECO:0000313" key="4">
    <source>
        <dbReference type="Proteomes" id="UP000185490"/>
    </source>
</evidence>
<dbReference type="InterPro" id="IPR052016">
    <property type="entry name" value="Bact_Sigma-Reg"/>
</dbReference>
<dbReference type="Proteomes" id="UP000185490">
    <property type="component" value="Chromosome"/>
</dbReference>
<keyword evidence="1" id="KW-0378">Hydrolase</keyword>
<dbReference type="SMART" id="SM00331">
    <property type="entry name" value="PP2C_SIG"/>
    <property type="match status" value="1"/>
</dbReference>
<dbReference type="SUPFAM" id="SSF55785">
    <property type="entry name" value="PYP-like sensor domain (PAS domain)"/>
    <property type="match status" value="1"/>
</dbReference>
<dbReference type="Pfam" id="PF13426">
    <property type="entry name" value="PAS_9"/>
    <property type="match status" value="1"/>
</dbReference>
<dbReference type="Pfam" id="PF07228">
    <property type="entry name" value="SpoIIE"/>
    <property type="match status" value="1"/>
</dbReference>
<organism evidence="3 4">
    <name type="scientific">Thermosipho melanesiensis</name>
    <dbReference type="NCBI Taxonomy" id="46541"/>
    <lineage>
        <taxon>Bacteria</taxon>
        <taxon>Thermotogati</taxon>
        <taxon>Thermotogota</taxon>
        <taxon>Thermotogae</taxon>
        <taxon>Thermotogales</taxon>
        <taxon>Fervidobacteriaceae</taxon>
        <taxon>Thermosipho</taxon>
    </lineage>
</organism>
<sequence length="356" mass="40539">MNLKENLNKYNMIDFLENINIPSYIVDTKRIIRFWNKAAEKLIGYSQEEVVGYSCSNNVLKHIDRNGIIVCNTDLCPLVRSIRSGKFFRVPFAVYSLTKRGERIPVNVYAFPLKNKFGEIIGAVEMFEDATNIDAELKKAFDIQNFLLPKENEFVKFIYYPSNVIGGDFIYYNHPWIMLIDVSGHGLGAALLSTSIKIMIDAILENNVNIEIDDFPLILEEKSKNICNENYFTTIIGKIEDNKIKIISCGHPDPIVFNGNKANIVKVSRTFPIGMGLIDSKITPTILDLSKNTVLFYSDGITEMKISQEKMLTAKGLAKLFEKTQNLREIYKSAMELNKDDYQKDDISLVIIKNLS</sequence>
<dbReference type="CDD" id="cd00130">
    <property type="entry name" value="PAS"/>
    <property type="match status" value="1"/>
</dbReference>
<protein>
    <submittedName>
        <fullName evidence="3">Diguanylate cyclase</fullName>
    </submittedName>
</protein>
<dbReference type="PANTHER" id="PTHR43156:SF2">
    <property type="entry name" value="STAGE II SPORULATION PROTEIN E"/>
    <property type="match status" value="1"/>
</dbReference>
<dbReference type="InterPro" id="IPR001932">
    <property type="entry name" value="PPM-type_phosphatase-like_dom"/>
</dbReference>
<dbReference type="Gene3D" id="3.60.40.10">
    <property type="entry name" value="PPM-type phosphatase domain"/>
    <property type="match status" value="1"/>
</dbReference>